<keyword evidence="3" id="KW-1185">Reference proteome</keyword>
<comment type="caution">
    <text evidence="2">The sequence shown here is derived from an EMBL/GenBank/DDBJ whole genome shotgun (WGS) entry which is preliminary data.</text>
</comment>
<feature type="region of interest" description="Disordered" evidence="1">
    <location>
        <begin position="427"/>
        <end position="451"/>
    </location>
</feature>
<gene>
    <name evidence="2" type="ORF">HGRIS_010866</name>
</gene>
<name>A0ABR3IY29_9AGAR</name>
<dbReference type="EMBL" id="JASNQZ010000014">
    <property type="protein sequence ID" value="KAL0948271.1"/>
    <property type="molecule type" value="Genomic_DNA"/>
</dbReference>
<protein>
    <submittedName>
        <fullName evidence="2">Uncharacterized protein</fullName>
    </submittedName>
</protein>
<feature type="region of interest" description="Disordered" evidence="1">
    <location>
        <begin position="73"/>
        <end position="99"/>
    </location>
</feature>
<sequence length="451" mass="50562">MTDPTSKPHKKARISEAYVLQEETVDEANIDTQIEGLQRAILLIKKMGRKRKPEHNARQKRLEGLLEECLRLKDPPQGPVESDAEPDHNVSRGSPSPIQVDDPSILLKEFLEDLPALRVQTYTLAYKQHMHELRIQAGAAAEETTKTLFAAWDKLQQFAEKHELAGKLTDLKWPSRKTHNVPPHPDECFALWKWLERHGLAQADTATPVDGSKDNSSRENKVFKLYDAKHEVYYKHSADVLYKVAMGKLHGYGHTIENGSSVALEMLTNRSSVHKCITCHAGGNGRSQPRKGGILRGDGEGYMLDCRCPKEAALTELWIMIQSGLDDVVPRRDKGSKGDFALNPVTLKIISSTLKRASGLTTETMFLPKIERLQFTITWALNALTNELKNRASGTEAVKKGIENLEARAGKIWEMINEEEKEMKANALSHKFPFSDASEQVEGSDKEKNGD</sequence>
<evidence type="ECO:0000256" key="1">
    <source>
        <dbReference type="SAM" id="MobiDB-lite"/>
    </source>
</evidence>
<evidence type="ECO:0000313" key="2">
    <source>
        <dbReference type="EMBL" id="KAL0948271.1"/>
    </source>
</evidence>
<accession>A0ABR3IY29</accession>
<organism evidence="2 3">
    <name type="scientific">Hohenbuehelia grisea</name>
    <dbReference type="NCBI Taxonomy" id="104357"/>
    <lineage>
        <taxon>Eukaryota</taxon>
        <taxon>Fungi</taxon>
        <taxon>Dikarya</taxon>
        <taxon>Basidiomycota</taxon>
        <taxon>Agaricomycotina</taxon>
        <taxon>Agaricomycetes</taxon>
        <taxon>Agaricomycetidae</taxon>
        <taxon>Agaricales</taxon>
        <taxon>Pleurotineae</taxon>
        <taxon>Pleurotaceae</taxon>
        <taxon>Hohenbuehelia</taxon>
    </lineage>
</organism>
<dbReference type="Proteomes" id="UP001556367">
    <property type="component" value="Unassembled WGS sequence"/>
</dbReference>
<proteinExistence type="predicted"/>
<evidence type="ECO:0000313" key="3">
    <source>
        <dbReference type="Proteomes" id="UP001556367"/>
    </source>
</evidence>
<reference evidence="3" key="1">
    <citation type="submission" date="2024-06" db="EMBL/GenBank/DDBJ databases">
        <title>Multi-omics analyses provide insights into the biosynthesis of the anticancer antibiotic pleurotin in Hohenbuehelia grisea.</title>
        <authorList>
            <person name="Weaver J.A."/>
            <person name="Alberti F."/>
        </authorList>
    </citation>
    <scope>NUCLEOTIDE SEQUENCE [LARGE SCALE GENOMIC DNA]</scope>
    <source>
        <strain evidence="3">T-177</strain>
    </source>
</reference>